<evidence type="ECO:0000313" key="2">
    <source>
        <dbReference type="Proteomes" id="UP000297762"/>
    </source>
</evidence>
<name>A0A4R9K8D1_9LEPT</name>
<dbReference type="AlphaFoldDB" id="A0A4R9K8D1"/>
<organism evidence="1 2">
    <name type="scientific">Leptospira sarikeiensis</name>
    <dbReference type="NCBI Taxonomy" id="2484943"/>
    <lineage>
        <taxon>Bacteria</taxon>
        <taxon>Pseudomonadati</taxon>
        <taxon>Spirochaetota</taxon>
        <taxon>Spirochaetia</taxon>
        <taxon>Leptospirales</taxon>
        <taxon>Leptospiraceae</taxon>
        <taxon>Leptospira</taxon>
    </lineage>
</organism>
<reference evidence="1" key="1">
    <citation type="journal article" date="2019" name="PLoS Negl. Trop. Dis.">
        <title>Revisiting the worldwide diversity of Leptospira species in the environment.</title>
        <authorList>
            <person name="Vincent A.T."/>
            <person name="Schiettekatte O."/>
            <person name="Bourhy P."/>
            <person name="Veyrier F.J."/>
            <person name="Picardeau M."/>
        </authorList>
    </citation>
    <scope>NUCLEOTIDE SEQUENCE [LARGE SCALE GENOMIC DNA]</scope>
    <source>
        <strain evidence="1">201702455</strain>
    </source>
</reference>
<dbReference type="EMBL" id="RQGF01000015">
    <property type="protein sequence ID" value="TGL62856.1"/>
    <property type="molecule type" value="Genomic_DNA"/>
</dbReference>
<keyword evidence="2" id="KW-1185">Reference proteome</keyword>
<evidence type="ECO:0000313" key="1">
    <source>
        <dbReference type="EMBL" id="TGL62856.1"/>
    </source>
</evidence>
<protein>
    <submittedName>
        <fullName evidence="1">Uncharacterized protein</fullName>
    </submittedName>
</protein>
<gene>
    <name evidence="1" type="ORF">EHQ64_08070</name>
</gene>
<sequence length="199" mass="23074">MKLRSYLFLIICICLIGFPFLTKAQVDHKNVCLNWEREFPKIDSKLYLEISGLELILTPPSSASMRSRRPGELVGVTQGSYKSEGTKEIHIEFPYEPSDPDECVFNCKEQSITLRSSNRNVDEVFDSCYKSCRNNTNFKYGKDKFKLQLKFKIYRDESETLRIDSLSYRDLNPITGKLAYSFPHYFAGDLVECSNSIWD</sequence>
<comment type="caution">
    <text evidence="1">The sequence shown here is derived from an EMBL/GenBank/DDBJ whole genome shotgun (WGS) entry which is preliminary data.</text>
</comment>
<dbReference type="Proteomes" id="UP000297762">
    <property type="component" value="Unassembled WGS sequence"/>
</dbReference>
<accession>A0A4R9K8D1</accession>
<proteinExistence type="predicted"/>
<dbReference type="RefSeq" id="WP_135648980.1">
    <property type="nucleotide sequence ID" value="NZ_RQGF01000015.1"/>
</dbReference>
<dbReference type="OrthoDB" id="335572at2"/>